<dbReference type="GO" id="GO:0005524">
    <property type="term" value="F:ATP binding"/>
    <property type="evidence" value="ECO:0007669"/>
    <property type="project" value="UniProtKB-KW"/>
</dbReference>
<evidence type="ECO:0000256" key="4">
    <source>
        <dbReference type="SAM" id="MobiDB-lite"/>
    </source>
</evidence>
<gene>
    <name evidence="5" type="ORF">Pmar_PMAR025063</name>
</gene>
<dbReference type="PRINTS" id="PR00301">
    <property type="entry name" value="HEATSHOCK70"/>
</dbReference>
<dbReference type="GeneID" id="9041579"/>
<dbReference type="PANTHER" id="PTHR45639">
    <property type="entry name" value="HSC70CB, ISOFORM G-RELATED"/>
    <property type="match status" value="1"/>
</dbReference>
<protein>
    <submittedName>
        <fullName evidence="5">HSP protein, putative</fullName>
    </submittedName>
</protein>
<evidence type="ECO:0000256" key="2">
    <source>
        <dbReference type="ARBA" id="ARBA00022840"/>
    </source>
</evidence>
<accession>C5L488</accession>
<keyword evidence="6" id="KW-1185">Reference proteome</keyword>
<dbReference type="Gene3D" id="3.30.420.40">
    <property type="match status" value="2"/>
</dbReference>
<dbReference type="GO" id="GO:0034663">
    <property type="term" value="C:endoplasmic reticulum chaperone complex"/>
    <property type="evidence" value="ECO:0007669"/>
    <property type="project" value="TreeGrafter"/>
</dbReference>
<dbReference type="OrthoDB" id="10262720at2759"/>
<dbReference type="InParanoid" id="C5L488"/>
<dbReference type="SUPFAM" id="SSF53067">
    <property type="entry name" value="Actin-like ATPase domain"/>
    <property type="match status" value="2"/>
</dbReference>
<proteinExistence type="predicted"/>
<evidence type="ECO:0000313" key="6">
    <source>
        <dbReference type="Proteomes" id="UP000007800"/>
    </source>
</evidence>
<feature type="region of interest" description="Disordered" evidence="4">
    <location>
        <begin position="146"/>
        <end position="165"/>
    </location>
</feature>
<dbReference type="Gene3D" id="3.90.640.10">
    <property type="entry name" value="Actin, Chain A, domain 4"/>
    <property type="match status" value="1"/>
</dbReference>
<keyword evidence="1" id="KW-0547">Nucleotide-binding</keyword>
<dbReference type="PANTHER" id="PTHR45639:SF3">
    <property type="entry name" value="HYPOXIA UP-REGULATED PROTEIN 1"/>
    <property type="match status" value="1"/>
</dbReference>
<dbReference type="GO" id="GO:0140662">
    <property type="term" value="F:ATP-dependent protein folding chaperone"/>
    <property type="evidence" value="ECO:0007669"/>
    <property type="project" value="InterPro"/>
</dbReference>
<dbReference type="AlphaFoldDB" id="C5L488"/>
<keyword evidence="3" id="KW-0143">Chaperone</keyword>
<dbReference type="Proteomes" id="UP000007800">
    <property type="component" value="Unassembled WGS sequence"/>
</dbReference>
<evidence type="ECO:0000256" key="3">
    <source>
        <dbReference type="ARBA" id="ARBA00023186"/>
    </source>
</evidence>
<dbReference type="Pfam" id="PF00012">
    <property type="entry name" value="HSP70"/>
    <property type="match status" value="2"/>
</dbReference>
<sequence length="546" mass="59401">MVSSSRSFLRRWRPSLSRHVLCLLLLLFNCTVLVGGNILGIDIGNQYFKIAVVKRGKFEIVHNLHSKRKTPTAISFAEDVRSYGDDAVAQFAKKPEQVPMYFLSLLGGNFTSEEDMSIGLPSNYYPYKLGYDANGRKAVAFTSISPDTSSLESGEGEEESFGTGMASEEVTGHLLAFARHLAEISDEDHMSSKGKGKAARAAHATEAVITVPSWASQRYRQAVLDAAEIAGFARTTLVHETTAAAVQRAVDVKFDNADTLLTLFVNIGAMQTEVCVVRYTKHVAAGNVTVPHVHVLGCAHTAEVAGHRIDLLIADRMAETFCEKNRKLCSGFKKNTRASAKLLKAANNAKHVLSANKEMVFQIESLYEDTDFKTPLTRSELDEMMDKAGMEAALQATIQAALVNSNVSDMREVSEAEVIGGGWRVPRLHKVVADIVAPADLGQHLNGEEAIAFGAAMIGANSSKSFRVRKMWLTDTNSEHEYKVMLTPLNPSASVESGGGDWQRAQVLASKGHKLSWKKAVGEAAEGGLWGSVFDRLSCMFPSILS</sequence>
<keyword evidence="2" id="KW-0067">ATP-binding</keyword>
<reference evidence="5 6" key="1">
    <citation type="submission" date="2008-07" db="EMBL/GenBank/DDBJ databases">
        <authorList>
            <person name="El-Sayed N."/>
            <person name="Caler E."/>
            <person name="Inman J."/>
            <person name="Amedeo P."/>
            <person name="Hass B."/>
            <person name="Wortman J."/>
        </authorList>
    </citation>
    <scope>NUCLEOTIDE SEQUENCE [LARGE SCALE GENOMIC DNA]</scope>
    <source>
        <strain evidence="6">ATCC 50983 / TXsc</strain>
    </source>
</reference>
<organism evidence="6">
    <name type="scientific">Perkinsus marinus (strain ATCC 50983 / TXsc)</name>
    <dbReference type="NCBI Taxonomy" id="423536"/>
    <lineage>
        <taxon>Eukaryota</taxon>
        <taxon>Sar</taxon>
        <taxon>Alveolata</taxon>
        <taxon>Perkinsozoa</taxon>
        <taxon>Perkinsea</taxon>
        <taxon>Perkinsida</taxon>
        <taxon>Perkinsidae</taxon>
        <taxon>Perkinsus</taxon>
    </lineage>
</organism>
<dbReference type="GO" id="GO:0030968">
    <property type="term" value="P:endoplasmic reticulum unfolded protein response"/>
    <property type="evidence" value="ECO:0007669"/>
    <property type="project" value="TreeGrafter"/>
</dbReference>
<dbReference type="RefSeq" id="XP_002776639.1">
    <property type="nucleotide sequence ID" value="XM_002776593.1"/>
</dbReference>
<dbReference type="InterPro" id="IPR043129">
    <property type="entry name" value="ATPase_NBD"/>
</dbReference>
<dbReference type="InterPro" id="IPR013126">
    <property type="entry name" value="Hsp_70_fam"/>
</dbReference>
<dbReference type="EMBL" id="GG679020">
    <property type="protein sequence ID" value="EER08455.1"/>
    <property type="molecule type" value="Genomic_DNA"/>
</dbReference>
<dbReference type="OMA" id="PITRHIC"/>
<evidence type="ECO:0000256" key="1">
    <source>
        <dbReference type="ARBA" id="ARBA00022741"/>
    </source>
</evidence>
<dbReference type="Gene3D" id="3.30.30.30">
    <property type="match status" value="1"/>
</dbReference>
<dbReference type="CDD" id="cd10230">
    <property type="entry name" value="ASKHA_NBD_HSP70_HYOU1"/>
    <property type="match status" value="1"/>
</dbReference>
<name>C5L488_PERM5</name>
<evidence type="ECO:0000313" key="5">
    <source>
        <dbReference type="EMBL" id="EER08455.1"/>
    </source>
</evidence>